<feature type="transmembrane region" description="Helical" evidence="6">
    <location>
        <begin position="262"/>
        <end position="284"/>
    </location>
</feature>
<dbReference type="GO" id="GO:0005886">
    <property type="term" value="C:plasma membrane"/>
    <property type="evidence" value="ECO:0007669"/>
    <property type="project" value="UniProtKB-SubCell"/>
</dbReference>
<name>A0AAT9FNV6_9BACT</name>
<proteinExistence type="predicted"/>
<organism evidence="8">
    <name type="scientific">Oceaniferula spumae</name>
    <dbReference type="NCBI Taxonomy" id="2979115"/>
    <lineage>
        <taxon>Bacteria</taxon>
        <taxon>Pseudomonadati</taxon>
        <taxon>Verrucomicrobiota</taxon>
        <taxon>Verrucomicrobiia</taxon>
        <taxon>Verrucomicrobiales</taxon>
        <taxon>Verrucomicrobiaceae</taxon>
        <taxon>Oceaniferula</taxon>
    </lineage>
</organism>
<feature type="transmembrane region" description="Helical" evidence="6">
    <location>
        <begin position="382"/>
        <end position="408"/>
    </location>
</feature>
<dbReference type="PANTHER" id="PTHR43478:SF1">
    <property type="entry name" value="NA+_H+ ANTIPORTER NHAC-LIKE C-TERMINAL DOMAIN-CONTAINING PROTEIN"/>
    <property type="match status" value="1"/>
</dbReference>
<feature type="transmembrane region" description="Helical" evidence="6">
    <location>
        <begin position="83"/>
        <end position="101"/>
    </location>
</feature>
<feature type="transmembrane region" description="Helical" evidence="6">
    <location>
        <begin position="337"/>
        <end position="357"/>
    </location>
</feature>
<keyword evidence="4 6" id="KW-1133">Transmembrane helix</keyword>
<sequence>MVVIGCVLLLLTWAIAVYGASPSLIALWPAGVALITILVFRQAVLGLLAGSLAGCLLIGGGHLGNAIIGLVQDHFFASMQGSWRIGAILFTLILGSFTVVIEKGGGFESLAKRLLGKTQGNPQRRLETATGLLGLLCFFDGLANSLLLGRITRPLADRVGVTRAKMAYLVDSTSSSVACIAFISTWIATQLSLIQQSIEGRGISDSAYTLFFKSIPQNFYCLFTLILVVLVIWRRWDFGPMKKAKAIPPGEMAETAPSSTSSIWIALAPIIILSISIISLFYLWETRPVFPVTTDKLTAAFSGNAGPYALTVGSIIGLLAACFLFPKKRQRELSPAVSAGAASMLGPLLILVTAWTFGSVLKELGTAKWLADTMSGSFSPDYFPAAIFATGAAISFLTGSSWGTMALLMPLALPAYLDLAPDQPVLLSAVIGAVFSGAVFGDHCSPFSDTTIVSAFACGVTAQDHVITQLPYALLSATVALVIGYVGLGAGLPVWSLLIIGTLLLGGLACAATRQKPKDNAH</sequence>
<accession>A0AAT9FNV6</accession>
<keyword evidence="5 6" id="KW-0472">Membrane</keyword>
<evidence type="ECO:0000256" key="5">
    <source>
        <dbReference type="ARBA" id="ARBA00023136"/>
    </source>
</evidence>
<dbReference type="EMBL" id="AP026866">
    <property type="protein sequence ID" value="BDS07807.1"/>
    <property type="molecule type" value="Genomic_DNA"/>
</dbReference>
<feature type="transmembrane region" description="Helical" evidence="6">
    <location>
        <begin position="129"/>
        <end position="148"/>
    </location>
</feature>
<evidence type="ECO:0000256" key="3">
    <source>
        <dbReference type="ARBA" id="ARBA00022692"/>
    </source>
</evidence>
<comment type="subcellular location">
    <subcellularLocation>
        <location evidence="1">Cell membrane</location>
        <topology evidence="1">Multi-pass membrane protein</topology>
    </subcellularLocation>
</comment>
<evidence type="ECO:0000313" key="8">
    <source>
        <dbReference type="EMBL" id="BDS07807.1"/>
    </source>
</evidence>
<feature type="transmembrane region" description="Helical" evidence="6">
    <location>
        <begin position="470"/>
        <end position="488"/>
    </location>
</feature>
<feature type="transmembrane region" description="Helical" evidence="6">
    <location>
        <begin position="304"/>
        <end position="325"/>
    </location>
</feature>
<evidence type="ECO:0000259" key="7">
    <source>
        <dbReference type="Pfam" id="PF03553"/>
    </source>
</evidence>
<dbReference type="Pfam" id="PF03553">
    <property type="entry name" value="Na_H_antiporter"/>
    <property type="match status" value="1"/>
</dbReference>
<feature type="transmembrane region" description="Helical" evidence="6">
    <location>
        <begin position="43"/>
        <end position="71"/>
    </location>
</feature>
<evidence type="ECO:0000256" key="2">
    <source>
        <dbReference type="ARBA" id="ARBA00022475"/>
    </source>
</evidence>
<feature type="domain" description="Na+/H+ antiporter NhaC-like C-terminal" evidence="7">
    <location>
        <begin position="178"/>
        <end position="487"/>
    </location>
</feature>
<dbReference type="KEGG" id="osu:NT6N_28470"/>
<keyword evidence="2" id="KW-1003">Cell membrane</keyword>
<feature type="transmembrane region" description="Helical" evidence="6">
    <location>
        <begin position="494"/>
        <end position="513"/>
    </location>
</feature>
<keyword evidence="3 6" id="KW-0812">Transmembrane</keyword>
<feature type="transmembrane region" description="Helical" evidence="6">
    <location>
        <begin position="168"/>
        <end position="188"/>
    </location>
</feature>
<dbReference type="InterPro" id="IPR018461">
    <property type="entry name" value="Na/H_Antiport_NhaC-like_C"/>
</dbReference>
<dbReference type="PANTHER" id="PTHR43478">
    <property type="entry name" value="NA+/H+ ANTIPORTER-RELATED"/>
    <property type="match status" value="1"/>
</dbReference>
<dbReference type="AlphaFoldDB" id="A0AAT9FNV6"/>
<reference evidence="8" key="1">
    <citation type="submission" date="2024-07" db="EMBL/GenBank/DDBJ databases">
        <title>Complete genome sequence of Verrucomicrobiaceae bacterium NT6N.</title>
        <authorList>
            <person name="Huang C."/>
            <person name="Takami H."/>
            <person name="Hamasaki K."/>
        </authorList>
    </citation>
    <scope>NUCLEOTIDE SEQUENCE</scope>
    <source>
        <strain evidence="8">NT6N</strain>
    </source>
</reference>
<gene>
    <name evidence="8" type="ORF">NT6N_28470</name>
</gene>
<evidence type="ECO:0000256" key="4">
    <source>
        <dbReference type="ARBA" id="ARBA00022989"/>
    </source>
</evidence>
<evidence type="ECO:0000256" key="1">
    <source>
        <dbReference type="ARBA" id="ARBA00004651"/>
    </source>
</evidence>
<feature type="transmembrane region" description="Helical" evidence="6">
    <location>
        <begin position="215"/>
        <end position="233"/>
    </location>
</feature>
<evidence type="ECO:0000256" key="6">
    <source>
        <dbReference type="SAM" id="Phobius"/>
    </source>
</evidence>
<protein>
    <submittedName>
        <fullName evidence="8">Sodium/hydrogen exchanger</fullName>
    </submittedName>
</protein>